<protein>
    <submittedName>
        <fullName evidence="1">Uncharacterized protein</fullName>
    </submittedName>
</protein>
<sequence length="317" mass="35200">MMTTRHSEKDQVRMVVCNLQGKLLQKMIVLPLFTIIELYEIGVQIEDAMKQGLITDEKEKPKRTFTRSSNATMNGSTTAQLSDANVVATTPKTANLFTNTNPQTSNSQAQSQRVFTPLYMPLSKALGVLIKKGHLKPLRLEIQDLIDNKVIAPPQKPNVTTNPLPTHNQVPLPQNLNLIHTLVIPYDPSVYITASHLPKPAMFIPESTNLCMMDTSILQPEHVVVTVAEEGRLALEKSVSPLLESSTDLPKGVYDPCHYIVPVDQAKPKVVLPTAAEVNMVREDGPSQGLDDLAELEEDSDNLQFYDEQDQEDVQID</sequence>
<evidence type="ECO:0000313" key="2">
    <source>
        <dbReference type="Proteomes" id="UP000593564"/>
    </source>
</evidence>
<reference evidence="1 2" key="2">
    <citation type="submission" date="2020-07" db="EMBL/GenBank/DDBJ databases">
        <title>Genome assembly of wild tea tree DASZ reveals pedigree and selection history of tea varieties.</title>
        <authorList>
            <person name="Zhang W."/>
        </authorList>
    </citation>
    <scope>NUCLEOTIDE SEQUENCE [LARGE SCALE GENOMIC DNA]</scope>
    <source>
        <strain evidence="2">cv. G240</strain>
        <tissue evidence="1">Leaf</tissue>
    </source>
</reference>
<reference evidence="2" key="1">
    <citation type="journal article" date="2020" name="Nat. Commun.">
        <title>Genome assembly of wild tea tree DASZ reveals pedigree and selection history of tea varieties.</title>
        <authorList>
            <person name="Zhang W."/>
            <person name="Zhang Y."/>
            <person name="Qiu H."/>
            <person name="Guo Y."/>
            <person name="Wan H."/>
            <person name="Zhang X."/>
            <person name="Scossa F."/>
            <person name="Alseekh S."/>
            <person name="Zhang Q."/>
            <person name="Wang P."/>
            <person name="Xu L."/>
            <person name="Schmidt M.H."/>
            <person name="Jia X."/>
            <person name="Li D."/>
            <person name="Zhu A."/>
            <person name="Guo F."/>
            <person name="Chen W."/>
            <person name="Ni D."/>
            <person name="Usadel B."/>
            <person name="Fernie A.R."/>
            <person name="Wen W."/>
        </authorList>
    </citation>
    <scope>NUCLEOTIDE SEQUENCE [LARGE SCALE GENOMIC DNA]</scope>
    <source>
        <strain evidence="2">cv. G240</strain>
    </source>
</reference>
<dbReference type="AlphaFoldDB" id="A0A7J7G2A5"/>
<comment type="caution">
    <text evidence="1">The sequence shown here is derived from an EMBL/GenBank/DDBJ whole genome shotgun (WGS) entry which is preliminary data.</text>
</comment>
<dbReference type="Proteomes" id="UP000593564">
    <property type="component" value="Unassembled WGS sequence"/>
</dbReference>
<proteinExistence type="predicted"/>
<accession>A0A7J7G2A5</accession>
<name>A0A7J7G2A5_CAMSI</name>
<organism evidence="1 2">
    <name type="scientific">Camellia sinensis</name>
    <name type="common">Tea plant</name>
    <name type="synonym">Thea sinensis</name>
    <dbReference type="NCBI Taxonomy" id="4442"/>
    <lineage>
        <taxon>Eukaryota</taxon>
        <taxon>Viridiplantae</taxon>
        <taxon>Streptophyta</taxon>
        <taxon>Embryophyta</taxon>
        <taxon>Tracheophyta</taxon>
        <taxon>Spermatophyta</taxon>
        <taxon>Magnoliopsida</taxon>
        <taxon>eudicotyledons</taxon>
        <taxon>Gunneridae</taxon>
        <taxon>Pentapetalae</taxon>
        <taxon>asterids</taxon>
        <taxon>Ericales</taxon>
        <taxon>Theaceae</taxon>
        <taxon>Camellia</taxon>
    </lineage>
</organism>
<keyword evidence="2" id="KW-1185">Reference proteome</keyword>
<evidence type="ECO:0000313" key="1">
    <source>
        <dbReference type="EMBL" id="KAF5934627.1"/>
    </source>
</evidence>
<gene>
    <name evidence="1" type="ORF">HYC85_030798</name>
</gene>
<dbReference type="EMBL" id="JACBKZ010000014">
    <property type="protein sequence ID" value="KAF5934627.1"/>
    <property type="molecule type" value="Genomic_DNA"/>
</dbReference>